<feature type="transmembrane region" description="Helical" evidence="7">
    <location>
        <begin position="6"/>
        <end position="26"/>
    </location>
</feature>
<dbReference type="InterPro" id="IPR036249">
    <property type="entry name" value="Thioredoxin-like_sf"/>
</dbReference>
<dbReference type="GO" id="GO:0005829">
    <property type="term" value="C:cytosol"/>
    <property type="evidence" value="ECO:0007669"/>
    <property type="project" value="TreeGrafter"/>
</dbReference>
<keyword evidence="7" id="KW-1133">Transmembrane helix</keyword>
<evidence type="ECO:0000256" key="3">
    <source>
        <dbReference type="ARBA" id="ARBA00022448"/>
    </source>
</evidence>
<keyword evidence="7" id="KW-0812">Transmembrane</keyword>
<dbReference type="Gene3D" id="3.40.30.10">
    <property type="entry name" value="Glutaredoxin"/>
    <property type="match status" value="1"/>
</dbReference>
<dbReference type="GO" id="GO:0045454">
    <property type="term" value="P:cell redox homeostasis"/>
    <property type="evidence" value="ECO:0007669"/>
    <property type="project" value="TreeGrafter"/>
</dbReference>
<organism evidence="9 10">
    <name type="scientific">Mycolicibacterium poriferae</name>
    <dbReference type="NCBI Taxonomy" id="39694"/>
    <lineage>
        <taxon>Bacteria</taxon>
        <taxon>Bacillati</taxon>
        <taxon>Actinomycetota</taxon>
        <taxon>Actinomycetes</taxon>
        <taxon>Mycobacteriales</taxon>
        <taxon>Mycobacteriaceae</taxon>
        <taxon>Mycolicibacterium</taxon>
    </lineage>
</organism>
<evidence type="ECO:0000256" key="5">
    <source>
        <dbReference type="ARBA" id="ARBA00023157"/>
    </source>
</evidence>
<dbReference type="KEGG" id="mpof:MPOR_52120"/>
<dbReference type="Pfam" id="PF00085">
    <property type="entry name" value="Thioredoxin"/>
    <property type="match status" value="1"/>
</dbReference>
<dbReference type="Proteomes" id="UP000466785">
    <property type="component" value="Chromosome"/>
</dbReference>
<keyword evidence="3" id="KW-0813">Transport</keyword>
<evidence type="ECO:0000256" key="6">
    <source>
        <dbReference type="ARBA" id="ARBA00023284"/>
    </source>
</evidence>
<dbReference type="SUPFAM" id="SSF52833">
    <property type="entry name" value="Thioredoxin-like"/>
    <property type="match status" value="1"/>
</dbReference>
<keyword evidence="4" id="KW-0249">Electron transport</keyword>
<dbReference type="PROSITE" id="PS51352">
    <property type="entry name" value="THIOREDOXIN_2"/>
    <property type="match status" value="1"/>
</dbReference>
<reference evidence="9 10" key="1">
    <citation type="journal article" date="2019" name="Emerg. Microbes Infect.">
        <title>Comprehensive subspecies identification of 175 nontuberculous mycobacteria species based on 7547 genomic profiles.</title>
        <authorList>
            <person name="Matsumoto Y."/>
            <person name="Kinjo T."/>
            <person name="Motooka D."/>
            <person name="Nabeya D."/>
            <person name="Jung N."/>
            <person name="Uechi K."/>
            <person name="Horii T."/>
            <person name="Iida T."/>
            <person name="Fujita J."/>
            <person name="Nakamura S."/>
        </authorList>
    </citation>
    <scope>NUCLEOTIDE SEQUENCE [LARGE SCALE GENOMIC DNA]</scope>
    <source>
        <strain evidence="9 10">JCM 12603</strain>
    </source>
</reference>
<evidence type="ECO:0000256" key="2">
    <source>
        <dbReference type="ARBA" id="ARBA00008987"/>
    </source>
</evidence>
<evidence type="ECO:0000256" key="7">
    <source>
        <dbReference type="SAM" id="Phobius"/>
    </source>
</evidence>
<keyword evidence="7" id="KW-0472">Membrane</keyword>
<sequence>MSVSWIFVVAILIAVVGLGFVVSQLLRLRAGLSRDVPEATFVDPAAFGLSRSGPTIVHFTAEWCGPCVALRRVVEEVCAELPAVAHVEIDMDADPEAARQLSVLSLPTTFVFDSEGRQHYRASGVATAAELRGAVEPLLA</sequence>
<dbReference type="PANTHER" id="PTHR45663:SF11">
    <property type="entry name" value="GEO12009P1"/>
    <property type="match status" value="1"/>
</dbReference>
<accession>A0A6N4VET3</accession>
<evidence type="ECO:0000259" key="8">
    <source>
        <dbReference type="PROSITE" id="PS51352"/>
    </source>
</evidence>
<dbReference type="InterPro" id="IPR017937">
    <property type="entry name" value="Thioredoxin_CS"/>
</dbReference>
<dbReference type="CDD" id="cd02947">
    <property type="entry name" value="TRX_family"/>
    <property type="match status" value="1"/>
</dbReference>
<keyword evidence="10" id="KW-1185">Reference proteome</keyword>
<gene>
    <name evidence="9" type="ORF">MPOR_52120</name>
</gene>
<dbReference type="PANTHER" id="PTHR45663">
    <property type="entry name" value="GEO12009P1"/>
    <property type="match status" value="1"/>
</dbReference>
<evidence type="ECO:0000256" key="1">
    <source>
        <dbReference type="ARBA" id="ARBA00003318"/>
    </source>
</evidence>
<evidence type="ECO:0000313" key="10">
    <source>
        <dbReference type="Proteomes" id="UP000466785"/>
    </source>
</evidence>
<dbReference type="PROSITE" id="PS00194">
    <property type="entry name" value="THIOREDOXIN_1"/>
    <property type="match status" value="1"/>
</dbReference>
<evidence type="ECO:0000313" key="9">
    <source>
        <dbReference type="EMBL" id="BBX54186.1"/>
    </source>
</evidence>
<dbReference type="InterPro" id="IPR013766">
    <property type="entry name" value="Thioredoxin_domain"/>
</dbReference>
<keyword evidence="5" id="KW-1015">Disulfide bond</keyword>
<comment type="function">
    <text evidence="1">Participates in various redox reactions through the reversible oxidation of its active center dithiol to a disulfide and catalyzes dithiol-disulfide exchange reactions.</text>
</comment>
<dbReference type="EMBL" id="AP022570">
    <property type="protein sequence ID" value="BBX54186.1"/>
    <property type="molecule type" value="Genomic_DNA"/>
</dbReference>
<name>A0A6N4VET3_9MYCO</name>
<dbReference type="GO" id="GO:0015035">
    <property type="term" value="F:protein-disulfide reductase activity"/>
    <property type="evidence" value="ECO:0007669"/>
    <property type="project" value="TreeGrafter"/>
</dbReference>
<comment type="similarity">
    <text evidence="2">Belongs to the thioredoxin family.</text>
</comment>
<feature type="domain" description="Thioredoxin" evidence="8">
    <location>
        <begin position="30"/>
        <end position="140"/>
    </location>
</feature>
<proteinExistence type="inferred from homology"/>
<evidence type="ECO:0000256" key="4">
    <source>
        <dbReference type="ARBA" id="ARBA00022982"/>
    </source>
</evidence>
<keyword evidence="6" id="KW-0676">Redox-active center</keyword>
<protein>
    <submittedName>
        <fullName evidence="9">Thiol reductase thioredoxin</fullName>
    </submittedName>
</protein>
<dbReference type="AlphaFoldDB" id="A0A6N4VET3"/>
<dbReference type="RefSeq" id="WP_163679109.1">
    <property type="nucleotide sequence ID" value="NZ_AP022570.1"/>
</dbReference>